<dbReference type="SUPFAM" id="SSF53448">
    <property type="entry name" value="Nucleotide-diphospho-sugar transferases"/>
    <property type="match status" value="1"/>
</dbReference>
<accession>A0AAE0LK55</accession>
<gene>
    <name evidence="2" type="ORF">CYMTET_4668</name>
</gene>
<dbReference type="EMBL" id="LGRX02000687">
    <property type="protein sequence ID" value="KAK3287840.1"/>
    <property type="molecule type" value="Genomic_DNA"/>
</dbReference>
<keyword evidence="1" id="KW-1133">Transmembrane helix</keyword>
<keyword evidence="3" id="KW-1185">Reference proteome</keyword>
<dbReference type="Proteomes" id="UP001190700">
    <property type="component" value="Unassembled WGS sequence"/>
</dbReference>
<evidence type="ECO:0000313" key="2">
    <source>
        <dbReference type="EMBL" id="KAK3287840.1"/>
    </source>
</evidence>
<keyword evidence="1" id="KW-0812">Transmembrane</keyword>
<dbReference type="InterPro" id="IPR029044">
    <property type="entry name" value="Nucleotide-diphossugar_trans"/>
</dbReference>
<sequence length="320" mass="35572">MKQNRGRIPRLKRQTRWLKIAILGFIGLAILAGLFVTSVYTLMINRPLTFRHCDHHRGENTPGSNCSFDTKDEAPLEAVAYICTGSGCNLELLCTSVLALRVAAGWSGKVYVITDRSADVTGLCAVELDTVPVPPVEYQMQMKNMKRQMFDILPGRPSSVLYVDADIVPVGCLQRFLRNIATQGIPELAFFHDNVCLGCNTFNGGFVYQRDTPATRKCLEAWTAESSSANFTRYVKDQDALDAVLSQGGCGFIQALPASAVVFVDSALWPAFLRMTFSRPLFQHFTTGVRHSDAWSRIYSSLQAQLHELHLRLKTQIATC</sequence>
<name>A0AAE0LK55_9CHLO</name>
<organism evidence="2 3">
    <name type="scientific">Cymbomonas tetramitiformis</name>
    <dbReference type="NCBI Taxonomy" id="36881"/>
    <lineage>
        <taxon>Eukaryota</taxon>
        <taxon>Viridiplantae</taxon>
        <taxon>Chlorophyta</taxon>
        <taxon>Pyramimonadophyceae</taxon>
        <taxon>Pyramimonadales</taxon>
        <taxon>Pyramimonadaceae</taxon>
        <taxon>Cymbomonas</taxon>
    </lineage>
</organism>
<reference evidence="2 3" key="1">
    <citation type="journal article" date="2015" name="Genome Biol. Evol.">
        <title>Comparative Genomics of a Bacterivorous Green Alga Reveals Evolutionary Causalities and Consequences of Phago-Mixotrophic Mode of Nutrition.</title>
        <authorList>
            <person name="Burns J.A."/>
            <person name="Paasch A."/>
            <person name="Narechania A."/>
            <person name="Kim E."/>
        </authorList>
    </citation>
    <scope>NUCLEOTIDE SEQUENCE [LARGE SCALE GENOMIC DNA]</scope>
    <source>
        <strain evidence="2 3">PLY_AMNH</strain>
    </source>
</reference>
<comment type="caution">
    <text evidence="2">The sequence shown here is derived from an EMBL/GenBank/DDBJ whole genome shotgun (WGS) entry which is preliminary data.</text>
</comment>
<protein>
    <submittedName>
        <fullName evidence="2">Uncharacterized protein</fullName>
    </submittedName>
</protein>
<feature type="transmembrane region" description="Helical" evidence="1">
    <location>
        <begin position="20"/>
        <end position="43"/>
    </location>
</feature>
<evidence type="ECO:0000256" key="1">
    <source>
        <dbReference type="SAM" id="Phobius"/>
    </source>
</evidence>
<dbReference type="AlphaFoldDB" id="A0AAE0LK55"/>
<evidence type="ECO:0000313" key="3">
    <source>
        <dbReference type="Proteomes" id="UP001190700"/>
    </source>
</evidence>
<keyword evidence="1" id="KW-0472">Membrane</keyword>
<proteinExistence type="predicted"/>